<dbReference type="GO" id="GO:0007229">
    <property type="term" value="P:integrin-mediated signaling pathway"/>
    <property type="evidence" value="ECO:0007669"/>
    <property type="project" value="UniProtKB-KW"/>
</dbReference>
<accession>A0AAV1EWM7</accession>
<evidence type="ECO:0000256" key="2">
    <source>
        <dbReference type="ARBA" id="ARBA00008054"/>
    </source>
</evidence>
<dbReference type="SMART" id="SM00191">
    <property type="entry name" value="Int_alpha"/>
    <property type="match status" value="4"/>
</dbReference>
<dbReference type="EMBL" id="OY660866">
    <property type="protein sequence ID" value="CAJ1053080.1"/>
    <property type="molecule type" value="Genomic_DNA"/>
</dbReference>
<dbReference type="AlphaFoldDB" id="A0AAV1EWM7"/>
<evidence type="ECO:0000256" key="7">
    <source>
        <dbReference type="ARBA" id="ARBA00022837"/>
    </source>
</evidence>
<dbReference type="Gene3D" id="2.130.10.130">
    <property type="entry name" value="Integrin alpha, N-terminal"/>
    <property type="match status" value="1"/>
</dbReference>
<dbReference type="GO" id="GO:0046872">
    <property type="term" value="F:metal ion binding"/>
    <property type="evidence" value="ECO:0007669"/>
    <property type="project" value="UniProtKB-KW"/>
</dbReference>
<feature type="transmembrane region" description="Helical" evidence="16">
    <location>
        <begin position="1099"/>
        <end position="1121"/>
    </location>
</feature>
<dbReference type="Gene3D" id="2.60.40.1530">
    <property type="entry name" value="ntegrin, alpha v. Chain A, domain 4"/>
    <property type="match status" value="1"/>
</dbReference>
<evidence type="ECO:0000256" key="12">
    <source>
        <dbReference type="ARBA" id="ARBA00023157"/>
    </source>
</evidence>
<evidence type="ECO:0000256" key="17">
    <source>
        <dbReference type="SAM" id="MobiDB-lite"/>
    </source>
</evidence>
<dbReference type="Pfam" id="PF20805">
    <property type="entry name" value="Integrin_A_Ig_2"/>
    <property type="match status" value="1"/>
</dbReference>
<evidence type="ECO:0000256" key="6">
    <source>
        <dbReference type="ARBA" id="ARBA00022737"/>
    </source>
</evidence>
<dbReference type="SUPFAM" id="SSF69179">
    <property type="entry name" value="Integrin domains"/>
    <property type="match status" value="2"/>
</dbReference>
<evidence type="ECO:0000256" key="8">
    <source>
        <dbReference type="ARBA" id="ARBA00022889"/>
    </source>
</evidence>
<keyword evidence="8 16" id="KW-0130">Cell adhesion</keyword>
<evidence type="ECO:0000256" key="5">
    <source>
        <dbReference type="ARBA" id="ARBA00022729"/>
    </source>
</evidence>
<name>A0AAV1EWM7_XYRNO</name>
<dbReference type="GO" id="GO:0009897">
    <property type="term" value="C:external side of plasma membrane"/>
    <property type="evidence" value="ECO:0007669"/>
    <property type="project" value="TreeGrafter"/>
</dbReference>
<dbReference type="Pfam" id="PF21520">
    <property type="entry name" value="ITGAX-like_Ig_3"/>
    <property type="match status" value="1"/>
</dbReference>
<feature type="repeat" description="FG-GAP" evidence="15">
    <location>
        <begin position="506"/>
        <end position="561"/>
    </location>
</feature>
<feature type="repeat" description="FG-GAP" evidence="15">
    <location>
        <begin position="442"/>
        <end position="504"/>
    </location>
</feature>
<evidence type="ECO:0000256" key="1">
    <source>
        <dbReference type="ARBA" id="ARBA00004479"/>
    </source>
</evidence>
<comment type="subcellular location">
    <subcellularLocation>
        <location evidence="1 16">Membrane</location>
        <topology evidence="1 16">Single-pass type I membrane protein</topology>
    </subcellularLocation>
</comment>
<dbReference type="PRINTS" id="PR01185">
    <property type="entry name" value="INTEGRINA"/>
</dbReference>
<dbReference type="Gene3D" id="3.40.50.410">
    <property type="entry name" value="von Willebrand factor, type A domain"/>
    <property type="match status" value="1"/>
</dbReference>
<comment type="similarity">
    <text evidence="2 16">Belongs to the integrin alpha chain family.</text>
</comment>
<dbReference type="GO" id="GO:0033627">
    <property type="term" value="P:cell adhesion mediated by integrin"/>
    <property type="evidence" value="ECO:0007669"/>
    <property type="project" value="TreeGrafter"/>
</dbReference>
<dbReference type="InterPro" id="IPR013649">
    <property type="entry name" value="Integrin_alpha_Ig-like_1"/>
</dbReference>
<dbReference type="SUPFAM" id="SSF53300">
    <property type="entry name" value="vWA-like"/>
    <property type="match status" value="1"/>
</dbReference>
<dbReference type="PRINTS" id="PR00453">
    <property type="entry name" value="VWFADOMAIN"/>
</dbReference>
<dbReference type="InterPro" id="IPR028994">
    <property type="entry name" value="Integrin_alpha_N"/>
</dbReference>
<keyword evidence="10 16" id="KW-0401">Integrin</keyword>
<dbReference type="InterPro" id="IPR013519">
    <property type="entry name" value="Int_alpha_beta-p"/>
</dbReference>
<keyword evidence="3 16" id="KW-0812">Transmembrane</keyword>
<organism evidence="19 20">
    <name type="scientific">Xyrichtys novacula</name>
    <name type="common">Pearly razorfish</name>
    <name type="synonym">Hemipteronotus novacula</name>
    <dbReference type="NCBI Taxonomy" id="13765"/>
    <lineage>
        <taxon>Eukaryota</taxon>
        <taxon>Metazoa</taxon>
        <taxon>Chordata</taxon>
        <taxon>Craniata</taxon>
        <taxon>Vertebrata</taxon>
        <taxon>Euteleostomi</taxon>
        <taxon>Actinopterygii</taxon>
        <taxon>Neopterygii</taxon>
        <taxon>Teleostei</taxon>
        <taxon>Neoteleostei</taxon>
        <taxon>Acanthomorphata</taxon>
        <taxon>Eupercaria</taxon>
        <taxon>Labriformes</taxon>
        <taxon>Labridae</taxon>
        <taxon>Xyrichtys</taxon>
    </lineage>
</organism>
<dbReference type="InterPro" id="IPR048285">
    <property type="entry name" value="Integrin_alpha_Ig-like_2"/>
</dbReference>
<reference evidence="19" key="1">
    <citation type="submission" date="2023-08" db="EMBL/GenBank/DDBJ databases">
        <authorList>
            <person name="Alioto T."/>
            <person name="Alioto T."/>
            <person name="Gomez Garrido J."/>
        </authorList>
    </citation>
    <scope>NUCLEOTIDE SEQUENCE</scope>
</reference>
<feature type="repeat" description="FG-GAP" evidence="15">
    <location>
        <begin position="389"/>
        <end position="441"/>
    </location>
</feature>
<dbReference type="InterPro" id="IPR032695">
    <property type="entry name" value="Integrin_dom_sf"/>
</dbReference>
<dbReference type="Pfam" id="PF08441">
    <property type="entry name" value="Integrin_A_Ig_1"/>
    <property type="match status" value="1"/>
</dbReference>
<evidence type="ECO:0000313" key="19">
    <source>
        <dbReference type="EMBL" id="CAJ1053080.1"/>
    </source>
</evidence>
<dbReference type="InterPro" id="IPR000413">
    <property type="entry name" value="Integrin_alpha"/>
</dbReference>
<dbReference type="Pfam" id="PF00092">
    <property type="entry name" value="VWA"/>
    <property type="match status" value="1"/>
</dbReference>
<feature type="region of interest" description="Disordered" evidence="17">
    <location>
        <begin position="1145"/>
        <end position="1189"/>
    </location>
</feature>
<dbReference type="InterPro" id="IPR002035">
    <property type="entry name" value="VWF_A"/>
</dbReference>
<feature type="domain" description="VWFA" evidence="18">
    <location>
        <begin position="160"/>
        <end position="335"/>
    </location>
</feature>
<feature type="signal peptide" evidence="16">
    <location>
        <begin position="1"/>
        <end position="25"/>
    </location>
</feature>
<keyword evidence="9 16" id="KW-1133">Transmembrane helix</keyword>
<dbReference type="GO" id="GO:0005178">
    <property type="term" value="F:integrin binding"/>
    <property type="evidence" value="ECO:0007669"/>
    <property type="project" value="TreeGrafter"/>
</dbReference>
<keyword evidence="14" id="KW-0325">Glycoprotein</keyword>
<proteinExistence type="inferred from homology"/>
<evidence type="ECO:0000256" key="11">
    <source>
        <dbReference type="ARBA" id="ARBA00023136"/>
    </source>
</evidence>
<keyword evidence="5 16" id="KW-0732">Signal</keyword>
<keyword evidence="7" id="KW-0106">Calcium</keyword>
<evidence type="ECO:0000256" key="4">
    <source>
        <dbReference type="ARBA" id="ARBA00022723"/>
    </source>
</evidence>
<dbReference type="Gene3D" id="2.60.40.1510">
    <property type="entry name" value="ntegrin, alpha v. Chain A, domain 3"/>
    <property type="match status" value="1"/>
</dbReference>
<keyword evidence="13 16" id="KW-0675">Receptor</keyword>
<dbReference type="GO" id="GO:0098609">
    <property type="term" value="P:cell-cell adhesion"/>
    <property type="evidence" value="ECO:0007669"/>
    <property type="project" value="TreeGrafter"/>
</dbReference>
<keyword evidence="6" id="KW-0677">Repeat</keyword>
<dbReference type="SMART" id="SM00327">
    <property type="entry name" value="VWA"/>
    <property type="match status" value="1"/>
</dbReference>
<evidence type="ECO:0000256" key="15">
    <source>
        <dbReference type="PROSITE-ProRule" id="PRU00803"/>
    </source>
</evidence>
<dbReference type="PROSITE" id="PS50234">
    <property type="entry name" value="VWFA"/>
    <property type="match status" value="1"/>
</dbReference>
<evidence type="ECO:0000256" key="16">
    <source>
        <dbReference type="RuleBase" id="RU003762"/>
    </source>
</evidence>
<keyword evidence="20" id="KW-1185">Reference proteome</keyword>
<dbReference type="GO" id="GO:0008305">
    <property type="term" value="C:integrin complex"/>
    <property type="evidence" value="ECO:0007669"/>
    <property type="project" value="InterPro"/>
</dbReference>
<dbReference type="PROSITE" id="PS51470">
    <property type="entry name" value="FG_GAP"/>
    <property type="match status" value="3"/>
</dbReference>
<evidence type="ECO:0000256" key="10">
    <source>
        <dbReference type="ARBA" id="ARBA00023037"/>
    </source>
</evidence>
<keyword evidence="12" id="KW-1015">Disulfide bond</keyword>
<evidence type="ECO:0000313" key="20">
    <source>
        <dbReference type="Proteomes" id="UP001178508"/>
    </source>
</evidence>
<dbReference type="InterPro" id="IPR013517">
    <property type="entry name" value="FG-GAP"/>
</dbReference>
<dbReference type="Pfam" id="PF01839">
    <property type="entry name" value="FG-GAP"/>
    <property type="match status" value="2"/>
</dbReference>
<dbReference type="Proteomes" id="UP001178508">
    <property type="component" value="Chromosome 3"/>
</dbReference>
<evidence type="ECO:0000259" key="18">
    <source>
        <dbReference type="PROSITE" id="PS50234"/>
    </source>
</evidence>
<evidence type="ECO:0000256" key="9">
    <source>
        <dbReference type="ARBA" id="ARBA00022989"/>
    </source>
</evidence>
<feature type="chain" id="PRO_5043097987" evidence="16">
    <location>
        <begin position="26"/>
        <end position="1189"/>
    </location>
</feature>
<dbReference type="Gene3D" id="2.60.40.1460">
    <property type="entry name" value="Integrin domains. Chain A, domain 2"/>
    <property type="match status" value="1"/>
</dbReference>
<dbReference type="SUPFAM" id="SSF69318">
    <property type="entry name" value="Integrin alpha N-terminal domain"/>
    <property type="match status" value="1"/>
</dbReference>
<evidence type="ECO:0000256" key="14">
    <source>
        <dbReference type="ARBA" id="ARBA00023180"/>
    </source>
</evidence>
<dbReference type="Gene3D" id="1.20.5.930">
    <property type="entry name" value="Bicelle-embedded integrin alpha(iib) transmembrane segment"/>
    <property type="match status" value="1"/>
</dbReference>
<keyword evidence="11 16" id="KW-0472">Membrane</keyword>
<dbReference type="InterPro" id="IPR048633">
    <property type="entry name" value="ITGAX-like_Ig_3"/>
</dbReference>
<dbReference type="InterPro" id="IPR036465">
    <property type="entry name" value="vWFA_dom_sf"/>
</dbReference>
<sequence>MHGQGHIFLLGSLVALSAGILTSLAFNIDVNNPKVHFGEAKDFFGYKVLQFKSGGNKGIIVTAPLQRNGSGGICRPDQNTPCFTPKEISLQNATIPVKHLGLSIAEDPTSSHFTVCSPSVAHECYENTYLNSVCYKITDKLQPLSTFKPVFQECTKKTVDLVFLFDGSGSMTGTEFNKNKDFIEDIMKTLKSTSIKFAAVQFATDCRKVFDFNDYLADTALVKLRNEEHYRKLTNTHKALNFVLDQIFENPASGVTPDSTKVVVLITDGDPSDSDRNKVIQKYDNGGIIRFVIGVKNASLEKFTAIASEPKDKNAFKIENYDGLTGILENFQKKVFSLEGSKVARAGNMVNEMSQTGFSAAFYKDTLILGSVGTNSWKGSLQELKGQTTTHVEDSQMEMNSYMGYSIAVGERNGVPLCFTGAPRFMHTGQVVLFKYNRRKWTTTRRINGEKFGSYFGAELCSVDVNSDGDTDFLLVGAPLFYQPSEKKEGQIYVYSVIDETQLTKQLVVSAPSMGRFGTTISSLADLNGDKLRDVAVGAPLEDENRGVVYIFLGDKVKGIRETPSQRIMGQKINSKLRFFGQAIDGDIDLGEDGLTDIVVGSQGMAVVLSSLPVFKIIAFMSYDPEEISTDKIDCLGNTDEVLPMVNLTVCFIKIETTESKAETPGLNITYTLDMDPMRQKNRGFFSELDKKVRSLTSTSELTERETCFNYPTYMQKCVKDTLSPIPIKLHFSQADRESAGAVLNVDSRKQTSVEIRFEKQCRGNDTCEADLEVDFNFTNLTLLVTEDMYFNVTIELSNHGDDSYNTSLTMHYPPGLSFSRMTLIKWSRPILHSCYDLKDVLDKTICGVSRPVFRSQSSATFLTSFLVLTNYEWNDTISMTVTGNSDNDNSTRTNSLTKIVPVQFEVKMALTVIEDSVTYLNFTPEDSAPKKMVALYKIDNPGFKAFPVNVTFYFPYKLEPHFEMTNYQVFVKQNKTDCVDIRDVEPKYCSTEKYCKSIKCDNFILEKESAVEFVLSGDIQFINIEQHAEKITFLKYYTGDKAEVRFKSFLHVDFDKQRYLLRNKQEDKSNDTGLWKDNDPTVKLTEIQLEIIAPPNEALIIGTGAGVGFLLLIIITIIMFKLGCFKRKTLEDYQAEDAALHKGSISELTPLPTDEKAIQSETQDLSEQDKPVPPSSNSDQAPEEKKAD</sequence>
<dbReference type="GO" id="GO:0007160">
    <property type="term" value="P:cell-matrix adhesion"/>
    <property type="evidence" value="ECO:0007669"/>
    <property type="project" value="TreeGrafter"/>
</dbReference>
<protein>
    <submittedName>
        <fullName evidence="19">LOW QUALITY PROTEIN: integrin alpha-M</fullName>
    </submittedName>
</protein>
<gene>
    <name evidence="19" type="ORF">XNOV1_A038149</name>
</gene>
<evidence type="ECO:0000256" key="3">
    <source>
        <dbReference type="ARBA" id="ARBA00022692"/>
    </source>
</evidence>
<dbReference type="PANTHER" id="PTHR23220:SF84">
    <property type="entry name" value="INTEGRIN ALPHA-L"/>
    <property type="match status" value="1"/>
</dbReference>
<keyword evidence="4" id="KW-0479">Metal-binding</keyword>
<evidence type="ECO:0000256" key="13">
    <source>
        <dbReference type="ARBA" id="ARBA00023170"/>
    </source>
</evidence>
<dbReference type="PANTHER" id="PTHR23220">
    <property type="entry name" value="INTEGRIN ALPHA"/>
    <property type="match status" value="1"/>
</dbReference>